<gene>
    <name evidence="1" type="ORF">S01H4_36008</name>
</gene>
<organism evidence="1">
    <name type="scientific">marine sediment metagenome</name>
    <dbReference type="NCBI Taxonomy" id="412755"/>
    <lineage>
        <taxon>unclassified sequences</taxon>
        <taxon>metagenomes</taxon>
        <taxon>ecological metagenomes</taxon>
    </lineage>
</organism>
<name>X1CG32_9ZZZZ</name>
<evidence type="ECO:0000313" key="1">
    <source>
        <dbReference type="EMBL" id="GAG83196.1"/>
    </source>
</evidence>
<dbReference type="AlphaFoldDB" id="X1CG32"/>
<comment type="caution">
    <text evidence="1">The sequence shown here is derived from an EMBL/GenBank/DDBJ whole genome shotgun (WGS) entry which is preliminary data.</text>
</comment>
<sequence>VEISDWTVHQVDSNWGKKPCVKTIDERFLKLESKRLRFLVTEFMGKRIKLSITRYDSQPNPLQTWWIVEKVPKK</sequence>
<dbReference type="EMBL" id="BART01019203">
    <property type="protein sequence ID" value="GAG83196.1"/>
    <property type="molecule type" value="Genomic_DNA"/>
</dbReference>
<protein>
    <submittedName>
        <fullName evidence="1">Uncharacterized protein</fullName>
    </submittedName>
</protein>
<accession>X1CG32</accession>
<feature type="non-terminal residue" evidence="1">
    <location>
        <position position="1"/>
    </location>
</feature>
<proteinExistence type="predicted"/>
<reference evidence="1" key="1">
    <citation type="journal article" date="2014" name="Front. Microbiol.">
        <title>High frequency of phylogenetically diverse reductive dehalogenase-homologous genes in deep subseafloor sedimentary metagenomes.</title>
        <authorList>
            <person name="Kawai M."/>
            <person name="Futagami T."/>
            <person name="Toyoda A."/>
            <person name="Takaki Y."/>
            <person name="Nishi S."/>
            <person name="Hori S."/>
            <person name="Arai W."/>
            <person name="Tsubouchi T."/>
            <person name="Morono Y."/>
            <person name="Uchiyama I."/>
            <person name="Ito T."/>
            <person name="Fujiyama A."/>
            <person name="Inagaki F."/>
            <person name="Takami H."/>
        </authorList>
    </citation>
    <scope>NUCLEOTIDE SEQUENCE</scope>
    <source>
        <strain evidence="1">Expedition CK06-06</strain>
    </source>
</reference>